<dbReference type="EMBL" id="JABEBT010000038">
    <property type="protein sequence ID" value="KAF7635717.1"/>
    <property type="molecule type" value="Genomic_DNA"/>
</dbReference>
<keyword evidence="1" id="KW-0732">Signal</keyword>
<keyword evidence="3" id="KW-1185">Reference proteome</keyword>
<sequence length="202" mass="24155">MFVCKYSLLLFLIFCQFNVIKSMNNDEENTEIFDDLDDIVTDYKEKKPIYRPSYYKYSSDLHLEREIKKAVSNILEEKWLKIKNNSGPLKPSPSVSNFKKPRNLFFDKTNFQMIKLEDILPNYYKEKAVKQLKTTGKRSERKRKNFKNLELDEFPKIKFDNGESSNSKLNEKMKKMLTNKFMLIIKIIMKQTTQKKKFTTLI</sequence>
<feature type="chain" id="PRO_5035840537" evidence="1">
    <location>
        <begin position="23"/>
        <end position="202"/>
    </location>
</feature>
<protein>
    <submittedName>
        <fullName evidence="2">Uncharacterized protein</fullName>
    </submittedName>
</protein>
<reference evidence="2" key="1">
    <citation type="journal article" date="2020" name="Ecol. Evol.">
        <title>Genome structure and content of the rice root-knot nematode (Meloidogyne graminicola).</title>
        <authorList>
            <person name="Phan N.T."/>
            <person name="Danchin E.G.J."/>
            <person name="Klopp C."/>
            <person name="Perfus-Barbeoch L."/>
            <person name="Kozlowski D.K."/>
            <person name="Koutsovoulos G.D."/>
            <person name="Lopez-Roques C."/>
            <person name="Bouchez O."/>
            <person name="Zahm M."/>
            <person name="Besnard G."/>
            <person name="Bellafiore S."/>
        </authorList>
    </citation>
    <scope>NUCLEOTIDE SEQUENCE</scope>
    <source>
        <strain evidence="2">VN-18</strain>
    </source>
</reference>
<dbReference type="AlphaFoldDB" id="A0A8S9ZRN4"/>
<organism evidence="2 3">
    <name type="scientific">Meloidogyne graminicola</name>
    <dbReference type="NCBI Taxonomy" id="189291"/>
    <lineage>
        <taxon>Eukaryota</taxon>
        <taxon>Metazoa</taxon>
        <taxon>Ecdysozoa</taxon>
        <taxon>Nematoda</taxon>
        <taxon>Chromadorea</taxon>
        <taxon>Rhabditida</taxon>
        <taxon>Tylenchina</taxon>
        <taxon>Tylenchomorpha</taxon>
        <taxon>Tylenchoidea</taxon>
        <taxon>Meloidogynidae</taxon>
        <taxon>Meloidogyninae</taxon>
        <taxon>Meloidogyne</taxon>
    </lineage>
</organism>
<name>A0A8S9ZRN4_9BILA</name>
<dbReference type="Proteomes" id="UP000605970">
    <property type="component" value="Unassembled WGS sequence"/>
</dbReference>
<evidence type="ECO:0000256" key="1">
    <source>
        <dbReference type="SAM" id="SignalP"/>
    </source>
</evidence>
<comment type="caution">
    <text evidence="2">The sequence shown here is derived from an EMBL/GenBank/DDBJ whole genome shotgun (WGS) entry which is preliminary data.</text>
</comment>
<evidence type="ECO:0000313" key="3">
    <source>
        <dbReference type="Proteomes" id="UP000605970"/>
    </source>
</evidence>
<feature type="signal peptide" evidence="1">
    <location>
        <begin position="1"/>
        <end position="22"/>
    </location>
</feature>
<gene>
    <name evidence="2" type="ORF">Mgra_00004809</name>
</gene>
<evidence type="ECO:0000313" key="2">
    <source>
        <dbReference type="EMBL" id="KAF7635717.1"/>
    </source>
</evidence>
<accession>A0A8S9ZRN4</accession>
<proteinExistence type="predicted"/>